<reference evidence="1 2" key="1">
    <citation type="journal article" date="2018" name="Mol. Plant">
        <title>The genome of Artemisia annua provides insight into the evolution of Asteraceae family and artemisinin biosynthesis.</title>
        <authorList>
            <person name="Shen Q."/>
            <person name="Zhang L."/>
            <person name="Liao Z."/>
            <person name="Wang S."/>
            <person name="Yan T."/>
            <person name="Shi P."/>
            <person name="Liu M."/>
            <person name="Fu X."/>
            <person name="Pan Q."/>
            <person name="Wang Y."/>
            <person name="Lv Z."/>
            <person name="Lu X."/>
            <person name="Zhang F."/>
            <person name="Jiang W."/>
            <person name="Ma Y."/>
            <person name="Chen M."/>
            <person name="Hao X."/>
            <person name="Li L."/>
            <person name="Tang Y."/>
            <person name="Lv G."/>
            <person name="Zhou Y."/>
            <person name="Sun X."/>
            <person name="Brodelius P.E."/>
            <person name="Rose J.K.C."/>
            <person name="Tang K."/>
        </authorList>
    </citation>
    <scope>NUCLEOTIDE SEQUENCE [LARGE SCALE GENOMIC DNA]</scope>
    <source>
        <strain evidence="2">cv. Huhao1</strain>
        <tissue evidence="1">Leaf</tissue>
    </source>
</reference>
<keyword evidence="2" id="KW-1185">Reference proteome</keyword>
<comment type="caution">
    <text evidence="1">The sequence shown here is derived from an EMBL/GenBank/DDBJ whole genome shotgun (WGS) entry which is preliminary data.</text>
</comment>
<dbReference type="STRING" id="35608.A0A2U1ML31"/>
<dbReference type="OrthoDB" id="1735618at2759"/>
<accession>A0A2U1ML31</accession>
<dbReference type="AlphaFoldDB" id="A0A2U1ML31"/>
<dbReference type="PANTHER" id="PTHR10492">
    <property type="match status" value="1"/>
</dbReference>
<dbReference type="Proteomes" id="UP000245207">
    <property type="component" value="Unassembled WGS sequence"/>
</dbReference>
<dbReference type="EMBL" id="PKPP01004977">
    <property type="protein sequence ID" value="PWA61973.1"/>
    <property type="molecule type" value="Genomic_DNA"/>
</dbReference>
<sequence length="263" mass="30810">MTSDNNLTPLTHMTNLPKVCIIIAILAAHRFMSPTNNRESIMAWAILGNPKINKWAKLSSNWVTPTCTRSSTQSLPALLQREDIKRTMFTELFELKKRDKAARKLTYAELPTRYVWNEQLKIRKLRKQKKCIGRIFYSSPASGERYYLRMLLNVVRGPKSFKKLMTVNKKVYGTFKEVCFAYGLLNEDKEWTQAIIEASFWALGPKLRDLFVTILLFCDVSKPLNLWEETWEVLSEDILHHKRKVFNYPELELTEEQIKTTAW</sequence>
<protein>
    <submittedName>
        <fullName evidence="1">Uncharacterized protein</fullName>
    </submittedName>
</protein>
<evidence type="ECO:0000313" key="2">
    <source>
        <dbReference type="Proteomes" id="UP000245207"/>
    </source>
</evidence>
<proteinExistence type="predicted"/>
<gene>
    <name evidence="1" type="ORF">CTI12_AA367600</name>
</gene>
<dbReference type="PANTHER" id="PTHR10492:SF57">
    <property type="entry name" value="ATP-DEPENDENT DNA HELICASE"/>
    <property type="match status" value="1"/>
</dbReference>
<name>A0A2U1ML31_ARTAN</name>
<evidence type="ECO:0000313" key="1">
    <source>
        <dbReference type="EMBL" id="PWA61973.1"/>
    </source>
</evidence>
<organism evidence="1 2">
    <name type="scientific">Artemisia annua</name>
    <name type="common">Sweet wormwood</name>
    <dbReference type="NCBI Taxonomy" id="35608"/>
    <lineage>
        <taxon>Eukaryota</taxon>
        <taxon>Viridiplantae</taxon>
        <taxon>Streptophyta</taxon>
        <taxon>Embryophyta</taxon>
        <taxon>Tracheophyta</taxon>
        <taxon>Spermatophyta</taxon>
        <taxon>Magnoliopsida</taxon>
        <taxon>eudicotyledons</taxon>
        <taxon>Gunneridae</taxon>
        <taxon>Pentapetalae</taxon>
        <taxon>asterids</taxon>
        <taxon>campanulids</taxon>
        <taxon>Asterales</taxon>
        <taxon>Asteraceae</taxon>
        <taxon>Asteroideae</taxon>
        <taxon>Anthemideae</taxon>
        <taxon>Artemisiinae</taxon>
        <taxon>Artemisia</taxon>
    </lineage>
</organism>